<evidence type="ECO:0000313" key="2">
    <source>
        <dbReference type="Proteomes" id="UP000799440"/>
    </source>
</evidence>
<dbReference type="InterPro" id="IPR046670">
    <property type="entry name" value="DUF6540"/>
</dbReference>
<dbReference type="Pfam" id="PF20174">
    <property type="entry name" value="DUF6540"/>
    <property type="match status" value="1"/>
</dbReference>
<keyword evidence="2" id="KW-1185">Reference proteome</keyword>
<sequence>MGAEDWTILNEPTSRASTRTFLGVTRAKEGPFTWRRKEDKWHLERADFDELRVLGPSPNTGAQARPGLYLILHSQAPGEPNHWCLSVAHENEKGDTYQVTGDAEFMHYAHEKGVNRFQAEDFKTAYTMVKELFPDAEDLLKRVVDEEKPPSAPNRASISENCQGWCWRVLSRLAEQGIVTQGTLEDVKRMIEPV</sequence>
<dbReference type="OrthoDB" id="4342612at2759"/>
<dbReference type="Proteomes" id="UP000799440">
    <property type="component" value="Unassembled WGS sequence"/>
</dbReference>
<name>A0A6A6V9X3_9PLEO</name>
<accession>A0A6A6V9X3</accession>
<organism evidence="1 2">
    <name type="scientific">Sporormia fimetaria CBS 119925</name>
    <dbReference type="NCBI Taxonomy" id="1340428"/>
    <lineage>
        <taxon>Eukaryota</taxon>
        <taxon>Fungi</taxon>
        <taxon>Dikarya</taxon>
        <taxon>Ascomycota</taxon>
        <taxon>Pezizomycotina</taxon>
        <taxon>Dothideomycetes</taxon>
        <taxon>Pleosporomycetidae</taxon>
        <taxon>Pleosporales</taxon>
        <taxon>Sporormiaceae</taxon>
        <taxon>Sporormia</taxon>
    </lineage>
</organism>
<dbReference type="AlphaFoldDB" id="A0A6A6V9X3"/>
<evidence type="ECO:0000313" key="1">
    <source>
        <dbReference type="EMBL" id="KAF2746519.1"/>
    </source>
</evidence>
<reference evidence="1" key="1">
    <citation type="journal article" date="2020" name="Stud. Mycol.">
        <title>101 Dothideomycetes genomes: a test case for predicting lifestyles and emergence of pathogens.</title>
        <authorList>
            <person name="Haridas S."/>
            <person name="Albert R."/>
            <person name="Binder M."/>
            <person name="Bloem J."/>
            <person name="Labutti K."/>
            <person name="Salamov A."/>
            <person name="Andreopoulos B."/>
            <person name="Baker S."/>
            <person name="Barry K."/>
            <person name="Bills G."/>
            <person name="Bluhm B."/>
            <person name="Cannon C."/>
            <person name="Castanera R."/>
            <person name="Culley D."/>
            <person name="Daum C."/>
            <person name="Ezra D."/>
            <person name="Gonzalez J."/>
            <person name="Henrissat B."/>
            <person name="Kuo A."/>
            <person name="Liang C."/>
            <person name="Lipzen A."/>
            <person name="Lutzoni F."/>
            <person name="Magnuson J."/>
            <person name="Mondo S."/>
            <person name="Nolan M."/>
            <person name="Ohm R."/>
            <person name="Pangilinan J."/>
            <person name="Park H.-J."/>
            <person name="Ramirez L."/>
            <person name="Alfaro M."/>
            <person name="Sun H."/>
            <person name="Tritt A."/>
            <person name="Yoshinaga Y."/>
            <person name="Zwiers L.-H."/>
            <person name="Turgeon B."/>
            <person name="Goodwin S."/>
            <person name="Spatafora J."/>
            <person name="Crous P."/>
            <person name="Grigoriev I."/>
        </authorList>
    </citation>
    <scope>NUCLEOTIDE SEQUENCE</scope>
    <source>
        <strain evidence="1">CBS 119925</strain>
    </source>
</reference>
<protein>
    <submittedName>
        <fullName evidence="1">Uncharacterized protein</fullName>
    </submittedName>
</protein>
<gene>
    <name evidence="1" type="ORF">M011DRAFT_478127</name>
</gene>
<proteinExistence type="predicted"/>
<dbReference type="EMBL" id="MU006577">
    <property type="protein sequence ID" value="KAF2746519.1"/>
    <property type="molecule type" value="Genomic_DNA"/>
</dbReference>